<dbReference type="SUPFAM" id="SSF47699">
    <property type="entry name" value="Bifunctional inhibitor/lipid-transfer protein/seed storage 2S albumin"/>
    <property type="match status" value="1"/>
</dbReference>
<dbReference type="AlphaFoldDB" id="A0A5D2T6B4"/>
<dbReference type="InterPro" id="IPR016140">
    <property type="entry name" value="Bifunc_inhib/LTP/seed_store"/>
</dbReference>
<proteinExistence type="inferred from homology"/>
<dbReference type="PRINTS" id="PR00382">
    <property type="entry name" value="LIPIDTRNSFER"/>
</dbReference>
<evidence type="ECO:0000256" key="3">
    <source>
        <dbReference type="SAM" id="SignalP"/>
    </source>
</evidence>
<keyword evidence="6" id="KW-1185">Reference proteome</keyword>
<evidence type="ECO:0000313" key="6">
    <source>
        <dbReference type="Proteomes" id="UP000323597"/>
    </source>
</evidence>
<dbReference type="PANTHER" id="PTHR33076">
    <property type="entry name" value="NON-SPECIFIC LIPID-TRANSFER PROTEIN 2-RELATED"/>
    <property type="match status" value="1"/>
</dbReference>
<comment type="similarity">
    <text evidence="1 2">Belongs to the plant LTP family.</text>
</comment>
<dbReference type="GO" id="GO:0008289">
    <property type="term" value="F:lipid binding"/>
    <property type="evidence" value="ECO:0007669"/>
    <property type="project" value="UniProtKB-KW"/>
</dbReference>
<evidence type="ECO:0000256" key="1">
    <source>
        <dbReference type="ARBA" id="ARBA00009748"/>
    </source>
</evidence>
<dbReference type="Proteomes" id="UP000323597">
    <property type="component" value="Chromosome D10"/>
</dbReference>
<dbReference type="PROSITE" id="PS51257">
    <property type="entry name" value="PROKAR_LIPOPROTEIN"/>
    <property type="match status" value="1"/>
</dbReference>
<dbReference type="InterPro" id="IPR036312">
    <property type="entry name" value="Bifun_inhib/LTP/seed_sf"/>
</dbReference>
<dbReference type="SMART" id="SM00499">
    <property type="entry name" value="AAI"/>
    <property type="match status" value="1"/>
</dbReference>
<dbReference type="EMBL" id="CM017658">
    <property type="protein sequence ID" value="TYI60839.1"/>
    <property type="molecule type" value="Genomic_DNA"/>
</dbReference>
<dbReference type="CDD" id="cd01960">
    <property type="entry name" value="nsLTP1"/>
    <property type="match status" value="1"/>
</dbReference>
<dbReference type="Pfam" id="PF00234">
    <property type="entry name" value="Tryp_alpha_amyl"/>
    <property type="match status" value="1"/>
</dbReference>
<sequence>MARSMSLKLACVVVLCLLVGAPLAQGAISCDQVKSSLLPCVGYVRGNNAGPAPLDCCKGIRSLKSAARTRPDRQAACKCIKSLAADISDINYSVAAGLPGQCKVHIPYKISPSIDCKRKWPQICCITLSEFFYF</sequence>
<feature type="domain" description="Bifunctional inhibitor/plant lipid transfer protein/seed storage helical" evidence="4">
    <location>
        <begin position="30"/>
        <end position="116"/>
    </location>
</feature>
<keyword evidence="2" id="KW-0446">Lipid-binding</keyword>
<gene>
    <name evidence="5" type="ORF">E1A91_D10G131600v1</name>
</gene>
<accession>A0A5D2T6B4</accession>
<evidence type="ECO:0000259" key="4">
    <source>
        <dbReference type="SMART" id="SM00499"/>
    </source>
</evidence>
<keyword evidence="3" id="KW-0732">Signal</keyword>
<name>A0A5D2T6B4_GOSMU</name>
<evidence type="ECO:0000313" key="5">
    <source>
        <dbReference type="EMBL" id="TYI60839.1"/>
    </source>
</evidence>
<protein>
    <recommendedName>
        <fullName evidence="2">Non-specific lipid-transfer protein</fullName>
    </recommendedName>
</protein>
<organism evidence="5 6">
    <name type="scientific">Gossypium mustelinum</name>
    <name type="common">Cotton</name>
    <name type="synonym">Gossypium caicoense</name>
    <dbReference type="NCBI Taxonomy" id="34275"/>
    <lineage>
        <taxon>Eukaryota</taxon>
        <taxon>Viridiplantae</taxon>
        <taxon>Streptophyta</taxon>
        <taxon>Embryophyta</taxon>
        <taxon>Tracheophyta</taxon>
        <taxon>Spermatophyta</taxon>
        <taxon>Magnoliopsida</taxon>
        <taxon>eudicotyledons</taxon>
        <taxon>Gunneridae</taxon>
        <taxon>Pentapetalae</taxon>
        <taxon>rosids</taxon>
        <taxon>malvids</taxon>
        <taxon>Malvales</taxon>
        <taxon>Malvaceae</taxon>
        <taxon>Malvoideae</taxon>
        <taxon>Gossypium</taxon>
    </lineage>
</organism>
<dbReference type="Gene3D" id="1.10.110.10">
    <property type="entry name" value="Plant lipid-transfer and hydrophobic proteins"/>
    <property type="match status" value="1"/>
</dbReference>
<evidence type="ECO:0000256" key="2">
    <source>
        <dbReference type="RuleBase" id="RU000628"/>
    </source>
</evidence>
<feature type="signal peptide" evidence="3">
    <location>
        <begin position="1"/>
        <end position="26"/>
    </location>
</feature>
<keyword evidence="2" id="KW-0813">Transport</keyword>
<feature type="chain" id="PRO_5022996656" description="Non-specific lipid-transfer protein" evidence="3">
    <location>
        <begin position="27"/>
        <end position="134"/>
    </location>
</feature>
<dbReference type="GO" id="GO:0006869">
    <property type="term" value="P:lipid transport"/>
    <property type="evidence" value="ECO:0007669"/>
    <property type="project" value="InterPro"/>
</dbReference>
<comment type="function">
    <text evidence="2">Plant non-specific lipid-transfer proteins transfer phospholipids as well as galactolipids across membranes. May play a role in wax or cutin deposition in the cell walls of expanding epidermal cells and certain secretory tissues.</text>
</comment>
<reference evidence="5 6" key="1">
    <citation type="submission" date="2019-07" db="EMBL/GenBank/DDBJ databases">
        <title>WGS assembly of Gossypium mustelinum.</title>
        <authorList>
            <person name="Chen Z.J."/>
            <person name="Sreedasyam A."/>
            <person name="Ando A."/>
            <person name="Song Q."/>
            <person name="De L."/>
            <person name="Hulse-Kemp A."/>
            <person name="Ding M."/>
            <person name="Ye W."/>
            <person name="Kirkbride R."/>
            <person name="Jenkins J."/>
            <person name="Plott C."/>
            <person name="Lovell J."/>
            <person name="Lin Y.-M."/>
            <person name="Vaughn R."/>
            <person name="Liu B."/>
            <person name="Li W."/>
            <person name="Simpson S."/>
            <person name="Scheffler B."/>
            <person name="Saski C."/>
            <person name="Grover C."/>
            <person name="Hu G."/>
            <person name="Conover J."/>
            <person name="Carlson J."/>
            <person name="Shu S."/>
            <person name="Boston L."/>
            <person name="Williams M."/>
            <person name="Peterson D."/>
            <person name="Mcgee K."/>
            <person name="Jones D."/>
            <person name="Wendel J."/>
            <person name="Stelly D."/>
            <person name="Grimwood J."/>
            <person name="Schmutz J."/>
        </authorList>
    </citation>
    <scope>NUCLEOTIDE SEQUENCE [LARGE SCALE GENOMIC DNA]</scope>
    <source>
        <strain evidence="5">1408120.09</strain>
    </source>
</reference>
<dbReference type="InterPro" id="IPR000528">
    <property type="entry name" value="Plant_nsLTP"/>
</dbReference>